<organism evidence="2 3">
    <name type="scientific">Pseudomonas citronellolis</name>
    <dbReference type="NCBI Taxonomy" id="53408"/>
    <lineage>
        <taxon>Bacteria</taxon>
        <taxon>Pseudomonadati</taxon>
        <taxon>Pseudomonadota</taxon>
        <taxon>Gammaproteobacteria</taxon>
        <taxon>Pseudomonadales</taxon>
        <taxon>Pseudomonadaceae</taxon>
        <taxon>Pseudomonas</taxon>
    </lineage>
</organism>
<protein>
    <recommendedName>
        <fullName evidence="4">Zn-binding Pro-Ala-Ala-Arg (PAAR) domain-containing protein, incolved in TypeVI secretion</fullName>
    </recommendedName>
</protein>
<evidence type="ECO:0000313" key="3">
    <source>
        <dbReference type="Proteomes" id="UP000077748"/>
    </source>
</evidence>
<dbReference type="AlphaFoldDB" id="A0A1A9K4X2"/>
<feature type="region of interest" description="Disordered" evidence="1">
    <location>
        <begin position="1"/>
        <end position="28"/>
    </location>
</feature>
<evidence type="ECO:0000313" key="2">
    <source>
        <dbReference type="EMBL" id="ANI12584.1"/>
    </source>
</evidence>
<dbReference type="RefSeq" id="WP_064581577.1">
    <property type="nucleotide sequence ID" value="NZ_CP015878.1"/>
</dbReference>
<dbReference type="CDD" id="cd14743">
    <property type="entry name" value="PAAR_CT_1"/>
    <property type="match status" value="1"/>
</dbReference>
<accession>A0A1A9K4X2</accession>
<evidence type="ECO:0008006" key="4">
    <source>
        <dbReference type="Google" id="ProtNLM"/>
    </source>
</evidence>
<evidence type="ECO:0000256" key="1">
    <source>
        <dbReference type="SAM" id="MobiDB-lite"/>
    </source>
</evidence>
<gene>
    <name evidence="2" type="ORF">A9C11_00715</name>
</gene>
<dbReference type="EMBL" id="CP015878">
    <property type="protein sequence ID" value="ANI12584.1"/>
    <property type="molecule type" value="Genomic_DNA"/>
</dbReference>
<reference evidence="2 3" key="1">
    <citation type="submission" date="2016-05" db="EMBL/GenBank/DDBJ databases">
        <title>Genome Sequence of Pseudomonas citronellolis Strain SJTE-3, an Estrogens and Persistent Organic Pollutants degradation strain.</title>
        <authorList>
            <person name="Liang R."/>
        </authorList>
    </citation>
    <scope>NUCLEOTIDE SEQUENCE [LARGE SCALE GENOMIC DNA]</scope>
    <source>
        <strain evidence="2 3">SJTE-3</strain>
    </source>
</reference>
<sequence>MSKPAARQTDIDACPLPGHGSNPTVTGSPDVLINGLPALRVGDSSACGDVVVEGMTSILVNGRPLAFQGSTTAHGSVIISGSGDVLIGNQHTPAPFVPPAPMPNTFQDRFQLVCSQTGDPLPHYPYVIRRANGAMEKGVSDDQGFTHLVRCMGEAEKVQILAGGDA</sequence>
<proteinExistence type="predicted"/>
<dbReference type="Gene3D" id="2.60.200.60">
    <property type="match status" value="2"/>
</dbReference>
<dbReference type="Pfam" id="PF05488">
    <property type="entry name" value="PAAR_motif"/>
    <property type="match status" value="1"/>
</dbReference>
<dbReference type="InterPro" id="IPR008727">
    <property type="entry name" value="PAAR_motif"/>
</dbReference>
<dbReference type="Proteomes" id="UP000077748">
    <property type="component" value="Chromosome"/>
</dbReference>
<name>A0A1A9K4X2_9PSED</name>